<feature type="signal peptide" evidence="2">
    <location>
        <begin position="1"/>
        <end position="27"/>
    </location>
</feature>
<feature type="compositionally biased region" description="Basic residues" evidence="1">
    <location>
        <begin position="303"/>
        <end position="312"/>
    </location>
</feature>
<dbReference type="InParanoid" id="A0A5C3NUV5"/>
<evidence type="ECO:0000313" key="3">
    <source>
        <dbReference type="EMBL" id="TFK80337.1"/>
    </source>
</evidence>
<feature type="chain" id="PRO_5023010261" evidence="2">
    <location>
        <begin position="28"/>
        <end position="321"/>
    </location>
</feature>
<evidence type="ECO:0000313" key="4">
    <source>
        <dbReference type="Proteomes" id="UP000308197"/>
    </source>
</evidence>
<evidence type="ECO:0000256" key="2">
    <source>
        <dbReference type="SAM" id="SignalP"/>
    </source>
</evidence>
<accession>A0A5C3NUV5</accession>
<sequence length="321" mass="35956">MSHPQSWTRLSLVRRGIILWSTAGCVARPVCDVRYVGVRVNSCLIHFALHCNDNNTIPSALAMALSGDHTIRTLTHQDLSHTNTARTLHLMATLRRVCLRAAQDILSTPTPLLLLHTLIPLKSSTIPAQRRWLQRTGTQESCGLRGISDPRDLEPCSSSMLYSQIAQPRARTRTIDIGIQHVQLSPIPRCPIYSLAIICERFAVPLVVTAISLDLLMPVLRNRGTAGRTSTRTLIHPTSTLIPTAHTRLWLRTTSRRHTSRPAERLHAPQNPCTDSDLLHKTSFLPSTPYSQLPLRPGSQVLRAHHRRRRRPVQQLVPAQT</sequence>
<keyword evidence="2" id="KW-0732">Signal</keyword>
<dbReference type="EMBL" id="ML211796">
    <property type="protein sequence ID" value="TFK80337.1"/>
    <property type="molecule type" value="Genomic_DNA"/>
</dbReference>
<evidence type="ECO:0000256" key="1">
    <source>
        <dbReference type="SAM" id="MobiDB-lite"/>
    </source>
</evidence>
<feature type="region of interest" description="Disordered" evidence="1">
    <location>
        <begin position="255"/>
        <end position="279"/>
    </location>
</feature>
<gene>
    <name evidence="3" type="ORF">K466DRAFT_385123</name>
</gene>
<keyword evidence="4" id="KW-1185">Reference proteome</keyword>
<dbReference type="AlphaFoldDB" id="A0A5C3NUV5"/>
<proteinExistence type="predicted"/>
<protein>
    <submittedName>
        <fullName evidence="3">Uncharacterized protein</fullName>
    </submittedName>
</protein>
<name>A0A5C3NUV5_9APHY</name>
<dbReference type="Proteomes" id="UP000308197">
    <property type="component" value="Unassembled WGS sequence"/>
</dbReference>
<reference evidence="3 4" key="1">
    <citation type="journal article" date="2019" name="Nat. Ecol. Evol.">
        <title>Megaphylogeny resolves global patterns of mushroom evolution.</title>
        <authorList>
            <person name="Varga T."/>
            <person name="Krizsan K."/>
            <person name="Foldi C."/>
            <person name="Dima B."/>
            <person name="Sanchez-Garcia M."/>
            <person name="Sanchez-Ramirez S."/>
            <person name="Szollosi G.J."/>
            <person name="Szarkandi J.G."/>
            <person name="Papp V."/>
            <person name="Albert L."/>
            <person name="Andreopoulos W."/>
            <person name="Angelini C."/>
            <person name="Antonin V."/>
            <person name="Barry K.W."/>
            <person name="Bougher N.L."/>
            <person name="Buchanan P."/>
            <person name="Buyck B."/>
            <person name="Bense V."/>
            <person name="Catcheside P."/>
            <person name="Chovatia M."/>
            <person name="Cooper J."/>
            <person name="Damon W."/>
            <person name="Desjardin D."/>
            <person name="Finy P."/>
            <person name="Geml J."/>
            <person name="Haridas S."/>
            <person name="Hughes K."/>
            <person name="Justo A."/>
            <person name="Karasinski D."/>
            <person name="Kautmanova I."/>
            <person name="Kiss B."/>
            <person name="Kocsube S."/>
            <person name="Kotiranta H."/>
            <person name="LaButti K.M."/>
            <person name="Lechner B.E."/>
            <person name="Liimatainen K."/>
            <person name="Lipzen A."/>
            <person name="Lukacs Z."/>
            <person name="Mihaltcheva S."/>
            <person name="Morgado L.N."/>
            <person name="Niskanen T."/>
            <person name="Noordeloos M.E."/>
            <person name="Ohm R.A."/>
            <person name="Ortiz-Santana B."/>
            <person name="Ovrebo C."/>
            <person name="Racz N."/>
            <person name="Riley R."/>
            <person name="Savchenko A."/>
            <person name="Shiryaev A."/>
            <person name="Soop K."/>
            <person name="Spirin V."/>
            <person name="Szebenyi C."/>
            <person name="Tomsovsky M."/>
            <person name="Tulloss R.E."/>
            <person name="Uehling J."/>
            <person name="Grigoriev I.V."/>
            <person name="Vagvolgyi C."/>
            <person name="Papp T."/>
            <person name="Martin F.M."/>
            <person name="Miettinen O."/>
            <person name="Hibbett D.S."/>
            <person name="Nagy L.G."/>
        </authorList>
    </citation>
    <scope>NUCLEOTIDE SEQUENCE [LARGE SCALE GENOMIC DNA]</scope>
    <source>
        <strain evidence="3 4">HHB13444</strain>
    </source>
</reference>
<feature type="region of interest" description="Disordered" evidence="1">
    <location>
        <begin position="302"/>
        <end position="321"/>
    </location>
</feature>
<organism evidence="3 4">
    <name type="scientific">Polyporus arcularius HHB13444</name>
    <dbReference type="NCBI Taxonomy" id="1314778"/>
    <lineage>
        <taxon>Eukaryota</taxon>
        <taxon>Fungi</taxon>
        <taxon>Dikarya</taxon>
        <taxon>Basidiomycota</taxon>
        <taxon>Agaricomycotina</taxon>
        <taxon>Agaricomycetes</taxon>
        <taxon>Polyporales</taxon>
        <taxon>Polyporaceae</taxon>
        <taxon>Polyporus</taxon>
    </lineage>
</organism>